<dbReference type="KEGG" id="aalt:CC77DRAFT_635630"/>
<evidence type="ECO:0000313" key="4">
    <source>
        <dbReference type="Proteomes" id="UP000291422"/>
    </source>
</evidence>
<dbReference type="EMBL" id="PDXD01000001">
    <property type="protein sequence ID" value="RYN84108.1"/>
    <property type="molecule type" value="Genomic_DNA"/>
</dbReference>
<dbReference type="VEuPathDB" id="FungiDB:CC77DRAFT_635630"/>
<evidence type="ECO:0008006" key="5">
    <source>
        <dbReference type="Google" id="ProtNLM"/>
    </source>
</evidence>
<dbReference type="Proteomes" id="UP000077248">
    <property type="component" value="Unassembled WGS sequence"/>
</dbReference>
<keyword evidence="3" id="KW-1185">Reference proteome</keyword>
<reference evidence="4" key="2">
    <citation type="journal article" date="2019" name="bioRxiv">
        <title>Genomics, evolutionary history and diagnostics of the Alternaria alternata species group including apple and Asian pear pathotypes.</title>
        <authorList>
            <person name="Armitage A.D."/>
            <person name="Cockerton H.M."/>
            <person name="Sreenivasaprasad S."/>
            <person name="Woodhall J.W."/>
            <person name="Lane C.R."/>
            <person name="Harrison R.J."/>
            <person name="Clarkson J.P."/>
        </authorList>
    </citation>
    <scope>NUCLEOTIDE SEQUENCE [LARGE SCALE GENOMIC DNA]</scope>
    <source>
        <strain evidence="4">FERA 1177</strain>
    </source>
</reference>
<evidence type="ECO:0000313" key="2">
    <source>
        <dbReference type="EMBL" id="RYN84108.1"/>
    </source>
</evidence>
<dbReference type="OMA" id="NRRIDCV"/>
<dbReference type="GeneID" id="29118146"/>
<reference evidence="2" key="3">
    <citation type="journal article" date="2019" name="J. ISSAAS">
        <title>Genomics, evolutionary history and diagnostics of the Alternaria alternata species group including apple and Asian pear pathotypes.</title>
        <authorList>
            <person name="Armitage A.D."/>
            <person name="Cockerton H.M."/>
            <person name="Sreenivasaprasad S."/>
            <person name="Woodhall J."/>
            <person name="Lane C."/>
            <person name="Harrison R.J."/>
            <person name="Clarkson J.P."/>
        </authorList>
    </citation>
    <scope>NUCLEOTIDE SEQUENCE</scope>
    <source>
        <strain evidence="2">FERA 1177</strain>
    </source>
</reference>
<evidence type="ECO:0000313" key="1">
    <source>
        <dbReference type="EMBL" id="OAG23903.1"/>
    </source>
</evidence>
<reference evidence="1 3" key="1">
    <citation type="submission" date="2016-05" db="EMBL/GenBank/DDBJ databases">
        <title>Comparative analysis of secretome profiles of manganese(II)-oxidizing ascomycete fungi.</title>
        <authorList>
            <consortium name="DOE Joint Genome Institute"/>
            <person name="Zeiner C.A."/>
            <person name="Purvine S.O."/>
            <person name="Zink E.M."/>
            <person name="Wu S."/>
            <person name="Pasa-Tolic L."/>
            <person name="Chaput D.L."/>
            <person name="Haridas S."/>
            <person name="Grigoriev I.V."/>
            <person name="Santelli C.M."/>
            <person name="Hansel C.M."/>
        </authorList>
    </citation>
    <scope>NUCLEOTIDE SEQUENCE [LARGE SCALE GENOMIC DNA]</scope>
    <source>
        <strain evidence="1 3">SRC1lrK2f</strain>
    </source>
</reference>
<protein>
    <recommendedName>
        <fullName evidence="5">F-box domain-containing protein</fullName>
    </recommendedName>
</protein>
<sequence>MVRFLDLPRELRDAIYTELLLSCRPSPSLKNTQSATGWCRVREPEGPWENGCLIASQGTPPTCASFLACNRQINEELMQIIARANRKWGLAACMDCVEIDGTHYFTWLSLPLVRTKKNKSPRNGDEDRHVWLSGFLSSWASLFLGGGTYHHVVGNVAKTPAYTTSIEQLRIDIRLFTPAKTGGLPPHDQTAWEICAVLKHIFEQGPDPIHRSRKVAFIDEVVLNLLPACLLGNTSQTSSPDGSNDMDHDIYFKPESPIVIISHELVNIWQKIWTANDFNTVDYQARYYRMLLEKINRVRVCVDGKTFKTRELAVELERGRAEMRRIERR</sequence>
<dbReference type="RefSeq" id="XP_018389324.1">
    <property type="nucleotide sequence ID" value="XM_018532552.1"/>
</dbReference>
<name>A0A177DW45_ALTAL</name>
<gene>
    <name evidence="2" type="ORF">AA0117_g548</name>
    <name evidence="1" type="ORF">CC77DRAFT_635630</name>
</gene>
<dbReference type="Proteomes" id="UP000291422">
    <property type="component" value="Unassembled WGS sequence"/>
</dbReference>
<organism evidence="1 3">
    <name type="scientific">Alternaria alternata</name>
    <name type="common">Alternaria rot fungus</name>
    <name type="synonym">Torula alternata</name>
    <dbReference type="NCBI Taxonomy" id="5599"/>
    <lineage>
        <taxon>Eukaryota</taxon>
        <taxon>Fungi</taxon>
        <taxon>Dikarya</taxon>
        <taxon>Ascomycota</taxon>
        <taxon>Pezizomycotina</taxon>
        <taxon>Dothideomycetes</taxon>
        <taxon>Pleosporomycetidae</taxon>
        <taxon>Pleosporales</taxon>
        <taxon>Pleosporineae</taxon>
        <taxon>Pleosporaceae</taxon>
        <taxon>Alternaria</taxon>
        <taxon>Alternaria sect. Alternaria</taxon>
        <taxon>Alternaria alternata complex</taxon>
    </lineage>
</organism>
<evidence type="ECO:0000313" key="3">
    <source>
        <dbReference type="Proteomes" id="UP000077248"/>
    </source>
</evidence>
<dbReference type="STRING" id="5599.A0A177DW45"/>
<proteinExistence type="predicted"/>
<dbReference type="EMBL" id="KV441472">
    <property type="protein sequence ID" value="OAG23903.1"/>
    <property type="molecule type" value="Genomic_DNA"/>
</dbReference>
<accession>A0A177DW45</accession>
<dbReference type="AlphaFoldDB" id="A0A177DW45"/>